<proteinExistence type="predicted"/>
<dbReference type="Pfam" id="PF13472">
    <property type="entry name" value="Lipase_GDSL_2"/>
    <property type="match status" value="1"/>
</dbReference>
<evidence type="ECO:0000313" key="2">
    <source>
        <dbReference type="EMBL" id="SIN97027.1"/>
    </source>
</evidence>
<reference evidence="3" key="1">
    <citation type="submission" date="2016-11" db="EMBL/GenBank/DDBJ databases">
        <authorList>
            <person name="Varghese N."/>
            <person name="Submissions S."/>
        </authorList>
    </citation>
    <scope>NUCLEOTIDE SEQUENCE [LARGE SCALE GENOMIC DNA]</scope>
    <source>
        <strain evidence="3">DSM 17456</strain>
    </source>
</reference>
<organism evidence="2 3">
    <name type="scientific">Halodesulfovibrio marinisediminis DSM 17456</name>
    <dbReference type="NCBI Taxonomy" id="1121457"/>
    <lineage>
        <taxon>Bacteria</taxon>
        <taxon>Pseudomonadati</taxon>
        <taxon>Thermodesulfobacteriota</taxon>
        <taxon>Desulfovibrionia</taxon>
        <taxon>Desulfovibrionales</taxon>
        <taxon>Desulfovibrionaceae</taxon>
        <taxon>Halodesulfovibrio</taxon>
    </lineage>
</organism>
<dbReference type="STRING" id="1121457.SAMN02745161_1423"/>
<evidence type="ECO:0000259" key="1">
    <source>
        <dbReference type="Pfam" id="PF13472"/>
    </source>
</evidence>
<protein>
    <submittedName>
        <fullName evidence="2">Lysophospholipase L1</fullName>
    </submittedName>
</protein>
<keyword evidence="3" id="KW-1185">Reference proteome</keyword>
<evidence type="ECO:0000313" key="3">
    <source>
        <dbReference type="Proteomes" id="UP000184694"/>
    </source>
</evidence>
<feature type="domain" description="SGNH hydrolase-type esterase" evidence="1">
    <location>
        <begin position="93"/>
        <end position="253"/>
    </location>
</feature>
<name>A0A1N6FNZ3_9BACT</name>
<gene>
    <name evidence="2" type="ORF">SAMN02745161_1423</name>
</gene>
<dbReference type="CDD" id="cd01822">
    <property type="entry name" value="Lysophospholipase_L1_like"/>
    <property type="match status" value="1"/>
</dbReference>
<accession>A0A1N6FNZ3</accession>
<dbReference type="EMBL" id="FSRG01000004">
    <property type="protein sequence ID" value="SIN97027.1"/>
    <property type="molecule type" value="Genomic_DNA"/>
</dbReference>
<dbReference type="InterPro" id="IPR051532">
    <property type="entry name" value="Ester_Hydrolysis_Enzymes"/>
</dbReference>
<dbReference type="Gene3D" id="3.40.50.1110">
    <property type="entry name" value="SGNH hydrolase"/>
    <property type="match status" value="1"/>
</dbReference>
<dbReference type="RefSeq" id="WP_175566000.1">
    <property type="nucleotide sequence ID" value="NZ_FSRG01000004.1"/>
</dbReference>
<dbReference type="Proteomes" id="UP000184694">
    <property type="component" value="Unassembled WGS sequence"/>
</dbReference>
<dbReference type="PANTHER" id="PTHR30383">
    <property type="entry name" value="THIOESTERASE 1/PROTEASE 1/LYSOPHOSPHOLIPASE L1"/>
    <property type="match status" value="1"/>
</dbReference>
<dbReference type="PANTHER" id="PTHR30383:SF24">
    <property type="entry name" value="THIOESTERASE 1_PROTEASE 1_LYSOPHOSPHOLIPASE L1"/>
    <property type="match status" value="1"/>
</dbReference>
<dbReference type="GO" id="GO:0004622">
    <property type="term" value="F:phosphatidylcholine lysophospholipase activity"/>
    <property type="evidence" value="ECO:0007669"/>
    <property type="project" value="TreeGrafter"/>
</dbReference>
<dbReference type="SUPFAM" id="SSF52266">
    <property type="entry name" value="SGNH hydrolase"/>
    <property type="match status" value="1"/>
</dbReference>
<dbReference type="InterPro" id="IPR036514">
    <property type="entry name" value="SGNH_hydro_sf"/>
</dbReference>
<sequence>MRHGGLMRCGRIYAGVILLFLFIMCSLGNCAQQASQLVAVAVQAKASPLHLRGTTYTPLPAQPVIYPRTSLAYYTPEAQNITFPPGKVFFISAFGDSLISGYGLDNAMNSFPVVLQETLRELGYPVVVDNDGIAGNTTAQGHARLPKILLTRPDIIILELGANDMLQRRSVPRMKANLAAMIREIQDLNIHLLLTGMYSVPHFGQKYADSFDAVFPDLAAKYNVAFYPFFLEGVALDHSLNQEDGYHPNADGVKVIVGNILPYIVKQIELICTQQL</sequence>
<dbReference type="InterPro" id="IPR013830">
    <property type="entry name" value="SGNH_hydro"/>
</dbReference>
<dbReference type="AlphaFoldDB" id="A0A1N6FNZ3"/>